<gene>
    <name evidence="1" type="ORF">N475_06100</name>
</gene>
<dbReference type="Proteomes" id="UP000076643">
    <property type="component" value="Unassembled WGS sequence"/>
</dbReference>
<protein>
    <recommendedName>
        <fullName evidence="3">DUF5076 domain-containing protein</fullName>
    </recommendedName>
</protein>
<accession>A0A167DA50</accession>
<sequence>MIKETLEYLIDIFPEWKAEIFRVWSDSNYSSQFVLDPKWEEPAVWGIALADIVRNIAVAHIEKHGGNFEAVTESISQVLIAELSNPMAPVLRVE</sequence>
<dbReference type="AlphaFoldDB" id="A0A167DA50"/>
<dbReference type="RefSeq" id="WP_063358107.1">
    <property type="nucleotide sequence ID" value="NZ_AQHB01000041.1"/>
</dbReference>
<evidence type="ECO:0000313" key="1">
    <source>
        <dbReference type="EMBL" id="KZN48598.1"/>
    </source>
</evidence>
<organism evidence="1 2">
    <name type="scientific">Pseudoalteromonas luteoviolacea DSM 6061</name>
    <dbReference type="NCBI Taxonomy" id="1365250"/>
    <lineage>
        <taxon>Bacteria</taxon>
        <taxon>Pseudomonadati</taxon>
        <taxon>Pseudomonadota</taxon>
        <taxon>Gammaproteobacteria</taxon>
        <taxon>Alteromonadales</taxon>
        <taxon>Pseudoalteromonadaceae</taxon>
        <taxon>Pseudoalteromonas</taxon>
    </lineage>
</organism>
<dbReference type="Pfam" id="PF16826">
    <property type="entry name" value="DUF5076"/>
    <property type="match status" value="1"/>
</dbReference>
<dbReference type="PATRIC" id="fig|1365250.3.peg.72"/>
<reference evidence="1 2" key="1">
    <citation type="submission" date="2013-07" db="EMBL/GenBank/DDBJ databases">
        <title>Comparative Genomic and Metabolomic Analysis of Twelve Strains of Pseudoalteromonas luteoviolacea.</title>
        <authorList>
            <person name="Vynne N.G."/>
            <person name="Mansson M."/>
            <person name="Gram L."/>
        </authorList>
    </citation>
    <scope>NUCLEOTIDE SEQUENCE [LARGE SCALE GENOMIC DNA]</scope>
    <source>
        <strain evidence="1 2">DSM 6061</strain>
    </source>
</reference>
<dbReference type="EMBL" id="AUYB01000002">
    <property type="protein sequence ID" value="KZN48598.1"/>
    <property type="molecule type" value="Genomic_DNA"/>
</dbReference>
<evidence type="ECO:0000313" key="2">
    <source>
        <dbReference type="Proteomes" id="UP000076643"/>
    </source>
</evidence>
<dbReference type="Gene3D" id="3.30.2370.10">
    <property type="entry name" value="putative pyruvate dehydrogenase"/>
    <property type="match status" value="1"/>
</dbReference>
<proteinExistence type="predicted"/>
<comment type="caution">
    <text evidence="1">The sequence shown here is derived from an EMBL/GenBank/DDBJ whole genome shotgun (WGS) entry which is preliminary data.</text>
</comment>
<dbReference type="InterPro" id="IPR031796">
    <property type="entry name" value="DUF5076"/>
</dbReference>
<keyword evidence="2" id="KW-1185">Reference proteome</keyword>
<evidence type="ECO:0008006" key="3">
    <source>
        <dbReference type="Google" id="ProtNLM"/>
    </source>
</evidence>
<name>A0A167DA50_9GAMM</name>